<dbReference type="InterPro" id="IPR027417">
    <property type="entry name" value="P-loop_NTPase"/>
</dbReference>
<dbReference type="Gene3D" id="3.40.50.300">
    <property type="entry name" value="P-loop containing nucleotide triphosphate hydrolases"/>
    <property type="match status" value="1"/>
</dbReference>
<dbReference type="PRINTS" id="PR00449">
    <property type="entry name" value="RASTRNSFRMNG"/>
</dbReference>
<name>A0ABR2H9C7_9EUKA</name>
<dbReference type="SMART" id="SM00173">
    <property type="entry name" value="RAS"/>
    <property type="match status" value="1"/>
</dbReference>
<keyword evidence="1" id="KW-0547">Nucleotide-binding</keyword>
<feature type="compositionally biased region" description="Pro residues" evidence="2">
    <location>
        <begin position="167"/>
        <end position="183"/>
    </location>
</feature>
<comment type="caution">
    <text evidence="3">The sequence shown here is derived from an EMBL/GenBank/DDBJ whole genome shotgun (WGS) entry which is preliminary data.</text>
</comment>
<dbReference type="InterPro" id="IPR001806">
    <property type="entry name" value="Small_GTPase"/>
</dbReference>
<gene>
    <name evidence="3" type="ORF">M9Y10_025670</name>
</gene>
<reference evidence="3 4" key="1">
    <citation type="submission" date="2024-04" db="EMBL/GenBank/DDBJ databases">
        <title>Tritrichomonas musculus Genome.</title>
        <authorList>
            <person name="Alves-Ferreira E."/>
            <person name="Grigg M."/>
            <person name="Lorenzi H."/>
            <person name="Galac M."/>
        </authorList>
    </citation>
    <scope>NUCLEOTIDE SEQUENCE [LARGE SCALE GENOMIC DNA]</scope>
    <source>
        <strain evidence="3 4">EAF2021</strain>
    </source>
</reference>
<dbReference type="PROSITE" id="PS51421">
    <property type="entry name" value="RAS"/>
    <property type="match status" value="1"/>
</dbReference>
<accession>A0ABR2H9C7</accession>
<dbReference type="EMBL" id="JAPFFF010000037">
    <property type="protein sequence ID" value="KAK8842804.1"/>
    <property type="molecule type" value="Genomic_DNA"/>
</dbReference>
<evidence type="ECO:0000313" key="4">
    <source>
        <dbReference type="Proteomes" id="UP001470230"/>
    </source>
</evidence>
<protein>
    <recommendedName>
        <fullName evidence="5">Small GTP-binding protein</fullName>
    </recommendedName>
</protein>
<dbReference type="PANTHER" id="PTHR47978">
    <property type="match status" value="1"/>
</dbReference>
<dbReference type="SUPFAM" id="SSF52540">
    <property type="entry name" value="P-loop containing nucleoside triphosphate hydrolases"/>
    <property type="match status" value="1"/>
</dbReference>
<dbReference type="SMART" id="SM00174">
    <property type="entry name" value="RHO"/>
    <property type="match status" value="1"/>
</dbReference>
<evidence type="ECO:0000313" key="3">
    <source>
        <dbReference type="EMBL" id="KAK8842804.1"/>
    </source>
</evidence>
<sequence length="183" mass="20402">MRQKNGEANIAQPSIGVGHVSTTVNGIELLCFDTAGQESYRSLCPMFIRNSSIIVLVFDVTQINTFKSIKSPWLEFIFNIKEPPFILIVGNKTDSDLRQVTFDEGLSLTNDISKDYNIQENNKDVPARCIYFETSAKTGSGIQQLFDDIASKVKYLDNPNRKKDIPTPDPTPVPNPDPSPKCC</sequence>
<feature type="compositionally biased region" description="Basic and acidic residues" evidence="2">
    <location>
        <begin position="157"/>
        <end position="166"/>
    </location>
</feature>
<dbReference type="PROSITE" id="PS51419">
    <property type="entry name" value="RAB"/>
    <property type="match status" value="1"/>
</dbReference>
<dbReference type="Pfam" id="PF00071">
    <property type="entry name" value="Ras"/>
    <property type="match status" value="1"/>
</dbReference>
<dbReference type="SMART" id="SM00175">
    <property type="entry name" value="RAB"/>
    <property type="match status" value="1"/>
</dbReference>
<evidence type="ECO:0000256" key="2">
    <source>
        <dbReference type="SAM" id="MobiDB-lite"/>
    </source>
</evidence>
<dbReference type="Proteomes" id="UP001470230">
    <property type="component" value="Unassembled WGS sequence"/>
</dbReference>
<feature type="region of interest" description="Disordered" evidence="2">
    <location>
        <begin position="157"/>
        <end position="183"/>
    </location>
</feature>
<dbReference type="CDD" id="cd00154">
    <property type="entry name" value="Rab"/>
    <property type="match status" value="1"/>
</dbReference>
<keyword evidence="4" id="KW-1185">Reference proteome</keyword>
<proteinExistence type="predicted"/>
<evidence type="ECO:0000256" key="1">
    <source>
        <dbReference type="ARBA" id="ARBA00022741"/>
    </source>
</evidence>
<evidence type="ECO:0008006" key="5">
    <source>
        <dbReference type="Google" id="ProtNLM"/>
    </source>
</evidence>
<organism evidence="3 4">
    <name type="scientific">Tritrichomonas musculus</name>
    <dbReference type="NCBI Taxonomy" id="1915356"/>
    <lineage>
        <taxon>Eukaryota</taxon>
        <taxon>Metamonada</taxon>
        <taxon>Parabasalia</taxon>
        <taxon>Tritrichomonadida</taxon>
        <taxon>Tritrichomonadidae</taxon>
        <taxon>Tritrichomonas</taxon>
    </lineage>
</organism>